<evidence type="ECO:0000256" key="4">
    <source>
        <dbReference type="ARBA" id="ARBA00022683"/>
    </source>
</evidence>
<evidence type="ECO:0000259" key="7">
    <source>
        <dbReference type="PROSITE" id="PS51098"/>
    </source>
</evidence>
<gene>
    <name evidence="8" type="primary">ptsG_5</name>
    <name evidence="8" type="ORF">NCTC11214_05043</name>
</gene>
<evidence type="ECO:0000256" key="2">
    <source>
        <dbReference type="ARBA" id="ARBA00022597"/>
    </source>
</evidence>
<dbReference type="AlphaFoldDB" id="A0A447L143"/>
<sequence length="106" mass="11735">MVSLKAFIHYFSHPPKPAAVNNVDDDYLASLMRCLGGRDNIVHVDACITRLRVKLRQLSALDSEGLQQAGALGVIIIGQEVHAIFGKQSDNLRQLLEQRFAVKHAD</sequence>
<evidence type="ECO:0000313" key="8">
    <source>
        <dbReference type="EMBL" id="VDZ64571.1"/>
    </source>
</evidence>
<dbReference type="InterPro" id="IPR036878">
    <property type="entry name" value="Glu_permease_IIB"/>
</dbReference>
<dbReference type="Proteomes" id="UP000281391">
    <property type="component" value="Chromosome"/>
</dbReference>
<proteinExistence type="predicted"/>
<dbReference type="InterPro" id="IPR001996">
    <property type="entry name" value="PTS_IIB_1"/>
</dbReference>
<evidence type="ECO:0000256" key="5">
    <source>
        <dbReference type="ARBA" id="ARBA00022777"/>
    </source>
</evidence>
<keyword evidence="1" id="KW-0813">Transport</keyword>
<organism evidence="8 9">
    <name type="scientific">Serratia odorifera</name>
    <dbReference type="NCBI Taxonomy" id="618"/>
    <lineage>
        <taxon>Bacteria</taxon>
        <taxon>Pseudomonadati</taxon>
        <taxon>Pseudomonadota</taxon>
        <taxon>Gammaproteobacteria</taxon>
        <taxon>Enterobacterales</taxon>
        <taxon>Yersiniaceae</taxon>
        <taxon>Serratia</taxon>
    </lineage>
</organism>
<evidence type="ECO:0000256" key="1">
    <source>
        <dbReference type="ARBA" id="ARBA00022448"/>
    </source>
</evidence>
<dbReference type="SUPFAM" id="SSF55604">
    <property type="entry name" value="Glucose permease domain IIB"/>
    <property type="match status" value="1"/>
</dbReference>
<dbReference type="GO" id="GO:0016301">
    <property type="term" value="F:kinase activity"/>
    <property type="evidence" value="ECO:0007669"/>
    <property type="project" value="UniProtKB-KW"/>
</dbReference>
<evidence type="ECO:0000256" key="6">
    <source>
        <dbReference type="PROSITE-ProRule" id="PRU00421"/>
    </source>
</evidence>
<dbReference type="PANTHER" id="PTHR30009">
    <property type="entry name" value="CYTOCHROME C-TYPE SYNTHESIS PROTEIN AND PTS TRANSMEMBRANE COMPONENT"/>
    <property type="match status" value="1"/>
</dbReference>
<keyword evidence="3" id="KW-0808">Transferase</keyword>
<dbReference type="InterPro" id="IPR050429">
    <property type="entry name" value="PTS_Glucose_EIICBA"/>
</dbReference>
<keyword evidence="4" id="KW-0598">Phosphotransferase system</keyword>
<dbReference type="KEGG" id="sof:NCTC11214_05043"/>
<dbReference type="EMBL" id="LR134117">
    <property type="protein sequence ID" value="VDZ64571.1"/>
    <property type="molecule type" value="Genomic_DNA"/>
</dbReference>
<accession>A0A447L143</accession>
<dbReference type="GO" id="GO:0009401">
    <property type="term" value="P:phosphoenolpyruvate-dependent sugar phosphotransferase system"/>
    <property type="evidence" value="ECO:0007669"/>
    <property type="project" value="UniProtKB-KW"/>
</dbReference>
<reference evidence="8 9" key="1">
    <citation type="submission" date="2018-12" db="EMBL/GenBank/DDBJ databases">
        <authorList>
            <consortium name="Pathogen Informatics"/>
        </authorList>
    </citation>
    <scope>NUCLEOTIDE SEQUENCE [LARGE SCALE GENOMIC DNA]</scope>
    <source>
        <strain evidence="8 9">NCTC11214</strain>
    </source>
</reference>
<feature type="active site" description="Phosphocysteine intermediate; for EIIB activity" evidence="6">
    <location>
        <position position="47"/>
    </location>
</feature>
<evidence type="ECO:0000313" key="9">
    <source>
        <dbReference type="Proteomes" id="UP000281391"/>
    </source>
</evidence>
<dbReference type="Pfam" id="PF00367">
    <property type="entry name" value="PTS_EIIB"/>
    <property type="match status" value="1"/>
</dbReference>
<dbReference type="GO" id="GO:0005886">
    <property type="term" value="C:plasma membrane"/>
    <property type="evidence" value="ECO:0007669"/>
    <property type="project" value="TreeGrafter"/>
</dbReference>
<name>A0A447L143_SEROD</name>
<protein>
    <submittedName>
        <fullName evidence="8">EIICB-Glc</fullName>
    </submittedName>
</protein>
<dbReference type="Gene3D" id="3.30.1360.60">
    <property type="entry name" value="Glucose permease domain IIB"/>
    <property type="match status" value="1"/>
</dbReference>
<dbReference type="PROSITE" id="PS51098">
    <property type="entry name" value="PTS_EIIB_TYPE_1"/>
    <property type="match status" value="1"/>
</dbReference>
<dbReference type="PANTHER" id="PTHR30009:SF20">
    <property type="entry name" value="PTS SYSTEM GLUCOSE-SPECIFIC EIICB COMPONENT-RELATED"/>
    <property type="match status" value="1"/>
</dbReference>
<keyword evidence="2" id="KW-0762">Sugar transport</keyword>
<evidence type="ECO:0000256" key="3">
    <source>
        <dbReference type="ARBA" id="ARBA00022679"/>
    </source>
</evidence>
<dbReference type="RefSeq" id="WP_004964611.1">
    <property type="nucleotide sequence ID" value="NZ_JBGMUT010000001.1"/>
</dbReference>
<dbReference type="InterPro" id="IPR018113">
    <property type="entry name" value="PTrfase_EIIB_Cys"/>
</dbReference>
<feature type="domain" description="PTS EIIB type-1" evidence="7">
    <location>
        <begin position="25"/>
        <end position="106"/>
    </location>
</feature>
<dbReference type="GO" id="GO:0008982">
    <property type="term" value="F:protein-N(PI)-phosphohistidine-sugar phosphotransferase activity"/>
    <property type="evidence" value="ECO:0007669"/>
    <property type="project" value="InterPro"/>
</dbReference>
<dbReference type="PROSITE" id="PS01035">
    <property type="entry name" value="PTS_EIIB_TYPE_1_CYS"/>
    <property type="match status" value="1"/>
</dbReference>
<dbReference type="GO" id="GO:0090564">
    <property type="term" value="F:protein-phosphocysteine-glucose phosphotransferase system transporter activity"/>
    <property type="evidence" value="ECO:0007669"/>
    <property type="project" value="TreeGrafter"/>
</dbReference>
<dbReference type="GO" id="GO:1904659">
    <property type="term" value="P:D-glucose transmembrane transport"/>
    <property type="evidence" value="ECO:0007669"/>
    <property type="project" value="TreeGrafter"/>
</dbReference>
<keyword evidence="5" id="KW-0418">Kinase</keyword>